<keyword evidence="1" id="KW-1133">Transmembrane helix</keyword>
<dbReference type="AlphaFoldDB" id="A0A2A2M842"/>
<accession>A0A2A2M842</accession>
<dbReference type="Pfam" id="PF11340">
    <property type="entry name" value="DUF3142"/>
    <property type="match status" value="1"/>
</dbReference>
<proteinExistence type="predicted"/>
<protein>
    <recommendedName>
        <fullName evidence="4">DUF3142 domain-containing protein</fullName>
    </recommendedName>
</protein>
<evidence type="ECO:0000313" key="2">
    <source>
        <dbReference type="EMBL" id="PAV94843.1"/>
    </source>
</evidence>
<reference evidence="2 3" key="1">
    <citation type="submission" date="2017-08" db="EMBL/GenBank/DDBJ databases">
        <title>Draft Genome Sequence of Hafnia alvei CITHA-6 Isolated from Raw Bovine Milk.</title>
        <authorList>
            <person name="Culligan E.P."/>
            <person name="Mcsweeney A."/>
            <person name="O'Doherty C."/>
            <person name="Gleeson E."/>
            <person name="O'Riordan D."/>
            <person name="Sleator R.D."/>
        </authorList>
    </citation>
    <scope>NUCLEOTIDE SEQUENCE [LARGE SCALE GENOMIC DNA]</scope>
    <source>
        <strain evidence="2 3">CITHA-6</strain>
    </source>
</reference>
<dbReference type="Proteomes" id="UP000218796">
    <property type="component" value="Unassembled WGS sequence"/>
</dbReference>
<dbReference type="SUPFAM" id="SSF51445">
    <property type="entry name" value="(Trans)glycosidases"/>
    <property type="match status" value="1"/>
</dbReference>
<evidence type="ECO:0000313" key="3">
    <source>
        <dbReference type="Proteomes" id="UP000218796"/>
    </source>
</evidence>
<dbReference type="OrthoDB" id="187794at2"/>
<keyword evidence="1" id="KW-0812">Transmembrane</keyword>
<comment type="caution">
    <text evidence="2">The sequence shown here is derived from an EMBL/GenBank/DDBJ whole genome shotgun (WGS) entry which is preliminary data.</text>
</comment>
<sequence length="421" mass="47633">MGMKQTDMKRTWIVIGMVALFCSILFSLYRNPSSGTSGENLTPWDQQTYIWQRVWTPQHQDALLQSHELFSGLRVLGLQLNRDEGLRKIAVDTQMLRQDGRPVWLVVRLDGQLQHIDSSLVFENLLNQLHQWQQSGLSVTGVEIDYDSPSSKLVVYQQFLKLLRTRLPQDLQLSLTLLPTWLDSPYLPALIQQADQSVLQVHAVLSPEKGLFDAELAASWIKRYSNVTQKLFYVALPAYGIGLAGFQDQQPVVESESSLYIAGQMQEISVQPQTIADFLSQLRLQHIPHLKGLIWFRLPLEGDRRAWSMPTLKAVILQQALTVQWIVDAQAQPAESGQTDALYNLVLRNKGQIDSVMPKEITISSDRCQIADAVGNYRLDSGDQPLRFIRIQSQQLRASRSQAIGWARCTQLAPGDIHVTP</sequence>
<name>A0A2A2M842_9GAMM</name>
<dbReference type="InterPro" id="IPR017853">
    <property type="entry name" value="GH"/>
</dbReference>
<evidence type="ECO:0008006" key="4">
    <source>
        <dbReference type="Google" id="ProtNLM"/>
    </source>
</evidence>
<keyword evidence="3" id="KW-1185">Reference proteome</keyword>
<keyword evidence="1" id="KW-0472">Membrane</keyword>
<dbReference type="EMBL" id="NQMS01000010">
    <property type="protein sequence ID" value="PAV94843.1"/>
    <property type="molecule type" value="Genomic_DNA"/>
</dbReference>
<feature type="transmembrane region" description="Helical" evidence="1">
    <location>
        <begin position="12"/>
        <end position="29"/>
    </location>
</feature>
<organism evidence="2 3">
    <name type="scientific">Hafnia paralvei</name>
    <dbReference type="NCBI Taxonomy" id="546367"/>
    <lineage>
        <taxon>Bacteria</taxon>
        <taxon>Pseudomonadati</taxon>
        <taxon>Pseudomonadota</taxon>
        <taxon>Gammaproteobacteria</taxon>
        <taxon>Enterobacterales</taxon>
        <taxon>Hafniaceae</taxon>
        <taxon>Hafnia</taxon>
    </lineage>
</organism>
<evidence type="ECO:0000256" key="1">
    <source>
        <dbReference type="SAM" id="Phobius"/>
    </source>
</evidence>
<gene>
    <name evidence="2" type="ORF">CJD50_19055</name>
</gene>
<dbReference type="InterPro" id="IPR021488">
    <property type="entry name" value="DUF3142"/>
</dbReference>